<dbReference type="OrthoDB" id="10394459at2759"/>
<gene>
    <name evidence="3" type="primary">LOC113214472</name>
</gene>
<organism evidence="2 3">
    <name type="scientific">Frankliniella occidentalis</name>
    <name type="common">Western flower thrips</name>
    <name type="synonym">Euthrips occidentalis</name>
    <dbReference type="NCBI Taxonomy" id="133901"/>
    <lineage>
        <taxon>Eukaryota</taxon>
        <taxon>Metazoa</taxon>
        <taxon>Ecdysozoa</taxon>
        <taxon>Arthropoda</taxon>
        <taxon>Hexapoda</taxon>
        <taxon>Insecta</taxon>
        <taxon>Pterygota</taxon>
        <taxon>Neoptera</taxon>
        <taxon>Paraneoptera</taxon>
        <taxon>Thysanoptera</taxon>
        <taxon>Terebrantia</taxon>
        <taxon>Thripoidea</taxon>
        <taxon>Thripidae</taxon>
        <taxon>Frankliniella</taxon>
    </lineage>
</organism>
<accession>A0A6J1TFN4</accession>
<feature type="signal peptide" evidence="1">
    <location>
        <begin position="1"/>
        <end position="21"/>
    </location>
</feature>
<dbReference type="Proteomes" id="UP000504606">
    <property type="component" value="Unplaced"/>
</dbReference>
<protein>
    <submittedName>
        <fullName evidence="3">Uncharacterized protein LOC113214472</fullName>
    </submittedName>
</protein>
<evidence type="ECO:0000313" key="2">
    <source>
        <dbReference type="Proteomes" id="UP000504606"/>
    </source>
</evidence>
<dbReference type="AlphaFoldDB" id="A0A6J1TFN4"/>
<feature type="chain" id="PRO_5038766098" evidence="1">
    <location>
        <begin position="22"/>
        <end position="222"/>
    </location>
</feature>
<name>A0A6J1TFN4_FRAOC</name>
<proteinExistence type="predicted"/>
<sequence length="222" mass="25678">MRATLVLASLLVLLPVMGSACFRTLHRAPYETYWLGTYYESRFLSVTCFVLRGFRWTLKFIKTTYEGWHVEMEYAKCISDTYGMNIPFFSPPWGKNARMMTDYSAARSEAVDWLSEVPPPRQHFPDIPQLTKNDVEQLITSLQPWFPTNDKIPDIHSSSIALKDDGSTQEIVRIANSLYQIFLSVLKEIESLFSRTLGVGLFSCTRKYVRSAFWRWVDSAPF</sequence>
<keyword evidence="1" id="KW-0732">Signal</keyword>
<keyword evidence="2" id="KW-1185">Reference proteome</keyword>
<dbReference type="PROSITE" id="PS51257">
    <property type="entry name" value="PROKAR_LIPOPROTEIN"/>
    <property type="match status" value="1"/>
</dbReference>
<reference evidence="3" key="1">
    <citation type="submission" date="2025-08" db="UniProtKB">
        <authorList>
            <consortium name="RefSeq"/>
        </authorList>
    </citation>
    <scope>IDENTIFICATION</scope>
    <source>
        <tissue evidence="3">Whole organism</tissue>
    </source>
</reference>
<dbReference type="RefSeq" id="XP_026289626.2">
    <property type="nucleotide sequence ID" value="XM_026433841.2"/>
</dbReference>
<evidence type="ECO:0000313" key="3">
    <source>
        <dbReference type="RefSeq" id="XP_026289626.2"/>
    </source>
</evidence>
<evidence type="ECO:0000256" key="1">
    <source>
        <dbReference type="SAM" id="SignalP"/>
    </source>
</evidence>
<dbReference type="KEGG" id="foc:113214472"/>
<dbReference type="GeneID" id="113214472"/>